<sequence>MVAPRCALPPPQRVSRWRPRFFQELDARMKNRLSRGPPPTLRIRLSTCAHWTDHTAVTELRVGHFSQPKD</sequence>
<dbReference type="AlphaFoldDB" id="A0A2A6CDF2"/>
<reference evidence="1" key="2">
    <citation type="submission" date="2022-06" db="UniProtKB">
        <authorList>
            <consortium name="EnsemblMetazoa"/>
        </authorList>
    </citation>
    <scope>IDENTIFICATION</scope>
    <source>
        <strain evidence="1">PS312</strain>
    </source>
</reference>
<dbReference type="Proteomes" id="UP000005239">
    <property type="component" value="Unassembled WGS sequence"/>
</dbReference>
<protein>
    <submittedName>
        <fullName evidence="1">Uncharacterized protein</fullName>
    </submittedName>
</protein>
<accession>A0A8R1Z2K6</accession>
<gene>
    <name evidence="1" type="primary">WBGene00281569</name>
</gene>
<name>A0A2A6CDF2_PRIPA</name>
<organism evidence="1 2">
    <name type="scientific">Pristionchus pacificus</name>
    <name type="common">Parasitic nematode worm</name>
    <dbReference type="NCBI Taxonomy" id="54126"/>
    <lineage>
        <taxon>Eukaryota</taxon>
        <taxon>Metazoa</taxon>
        <taxon>Ecdysozoa</taxon>
        <taxon>Nematoda</taxon>
        <taxon>Chromadorea</taxon>
        <taxon>Rhabditida</taxon>
        <taxon>Rhabditina</taxon>
        <taxon>Diplogasteromorpha</taxon>
        <taxon>Diplogasteroidea</taxon>
        <taxon>Neodiplogasteridae</taxon>
        <taxon>Pristionchus</taxon>
    </lineage>
</organism>
<accession>A0A2A6CDF2</accession>
<proteinExistence type="predicted"/>
<dbReference type="EnsemblMetazoa" id="PPA43200.1">
    <property type="protein sequence ID" value="PPA43200.1"/>
    <property type="gene ID" value="WBGene00281569"/>
</dbReference>
<evidence type="ECO:0000313" key="2">
    <source>
        <dbReference type="Proteomes" id="UP000005239"/>
    </source>
</evidence>
<evidence type="ECO:0000313" key="1">
    <source>
        <dbReference type="EnsemblMetazoa" id="PPA43200.1"/>
    </source>
</evidence>
<reference evidence="2" key="1">
    <citation type="journal article" date="2008" name="Nat. Genet.">
        <title>The Pristionchus pacificus genome provides a unique perspective on nematode lifestyle and parasitism.</title>
        <authorList>
            <person name="Dieterich C."/>
            <person name="Clifton S.W."/>
            <person name="Schuster L.N."/>
            <person name="Chinwalla A."/>
            <person name="Delehaunty K."/>
            <person name="Dinkelacker I."/>
            <person name="Fulton L."/>
            <person name="Fulton R."/>
            <person name="Godfrey J."/>
            <person name="Minx P."/>
            <person name="Mitreva M."/>
            <person name="Roeseler W."/>
            <person name="Tian H."/>
            <person name="Witte H."/>
            <person name="Yang S.P."/>
            <person name="Wilson R.K."/>
            <person name="Sommer R.J."/>
        </authorList>
    </citation>
    <scope>NUCLEOTIDE SEQUENCE [LARGE SCALE GENOMIC DNA]</scope>
    <source>
        <strain evidence="2">PS312</strain>
    </source>
</reference>
<keyword evidence="2" id="KW-1185">Reference proteome</keyword>